<name>A0A178LWK5_MYCIR</name>
<dbReference type="PANTHER" id="PTHR33371">
    <property type="entry name" value="INTERMEMBRANE PHOSPHOLIPID TRANSPORT SYSTEM BINDING PROTEIN MLAD-RELATED"/>
    <property type="match status" value="1"/>
</dbReference>
<dbReference type="eggNOG" id="COG1463">
    <property type="taxonomic scope" value="Bacteria"/>
</dbReference>
<evidence type="ECO:0000313" key="3">
    <source>
        <dbReference type="EMBL" id="OAN38661.1"/>
    </source>
</evidence>
<comment type="caution">
    <text evidence="3">The sequence shown here is derived from an EMBL/GenBank/DDBJ whole genome shotgun (WGS) entry which is preliminary data.</text>
</comment>
<dbReference type="Pfam" id="PF11887">
    <property type="entry name" value="Mce4_CUP1"/>
    <property type="match status" value="1"/>
</dbReference>
<dbReference type="AlphaFoldDB" id="A0A178LWK5"/>
<dbReference type="GO" id="GO:0051701">
    <property type="term" value="P:biological process involved in interaction with host"/>
    <property type="evidence" value="ECO:0007669"/>
    <property type="project" value="TreeGrafter"/>
</dbReference>
<reference evidence="3 4" key="1">
    <citation type="submission" date="2016-04" db="EMBL/GenBank/DDBJ databases">
        <title>Draft Genome Sequences of Staphylococcus capitis Strain H36, S. capitis Strain H65, S. cohnii Strain H62, S. hominis Strain H69, Mycobacterium iranicum Strain H39, Plantibacter sp. Strain H53, Pseudomonas oryzihabitans Strain H72, and Microbacterium sp. Strain H83, isolated from residential settings.</title>
        <authorList>
            <person name="Lymperopoulou D."/>
            <person name="Adams R.I."/>
            <person name="Lindow S."/>
            <person name="Coil D.A."/>
            <person name="Jospin G."/>
            <person name="Eisen J.A."/>
        </authorList>
    </citation>
    <scope>NUCLEOTIDE SEQUENCE [LARGE SCALE GENOMIC DNA]</scope>
    <source>
        <strain evidence="3 4">H39</strain>
    </source>
</reference>
<dbReference type="RefSeq" id="WP_064281818.1">
    <property type="nucleotide sequence ID" value="NZ_LWCS01000021.1"/>
</dbReference>
<evidence type="ECO:0000313" key="4">
    <source>
        <dbReference type="Proteomes" id="UP000078396"/>
    </source>
</evidence>
<dbReference type="OrthoDB" id="338143at2"/>
<dbReference type="PANTHER" id="PTHR33371:SF17">
    <property type="entry name" value="MCE-FAMILY PROTEIN MCE1B"/>
    <property type="match status" value="1"/>
</dbReference>
<dbReference type="InterPro" id="IPR005693">
    <property type="entry name" value="Mce"/>
</dbReference>
<dbReference type="InterPro" id="IPR024516">
    <property type="entry name" value="Mce_C"/>
</dbReference>
<dbReference type="Pfam" id="PF02470">
    <property type="entry name" value="MlaD"/>
    <property type="match status" value="1"/>
</dbReference>
<evidence type="ECO:0000259" key="2">
    <source>
        <dbReference type="Pfam" id="PF11887"/>
    </source>
</evidence>
<dbReference type="Proteomes" id="UP000078396">
    <property type="component" value="Unassembled WGS sequence"/>
</dbReference>
<dbReference type="InterPro" id="IPR052336">
    <property type="entry name" value="MlaD_Phospholipid_Transporter"/>
</dbReference>
<accession>A0A178LWK5</accession>
<dbReference type="GO" id="GO:0005576">
    <property type="term" value="C:extracellular region"/>
    <property type="evidence" value="ECO:0007669"/>
    <property type="project" value="TreeGrafter"/>
</dbReference>
<evidence type="ECO:0000259" key="1">
    <source>
        <dbReference type="Pfam" id="PF02470"/>
    </source>
</evidence>
<feature type="domain" description="Mce/MlaD" evidence="1">
    <location>
        <begin position="38"/>
        <end position="111"/>
    </location>
</feature>
<gene>
    <name evidence="3" type="ORF">A4X20_04985</name>
</gene>
<protein>
    <submittedName>
        <fullName evidence="3">Mammalian cell entry protein</fullName>
    </submittedName>
</protein>
<organism evidence="3 4">
    <name type="scientific">Mycolicibacterium iranicum</name>
    <name type="common">Mycobacterium iranicum</name>
    <dbReference type="NCBI Taxonomy" id="912594"/>
    <lineage>
        <taxon>Bacteria</taxon>
        <taxon>Bacillati</taxon>
        <taxon>Actinomycetota</taxon>
        <taxon>Actinomycetes</taxon>
        <taxon>Mycobacteriales</taxon>
        <taxon>Mycobacteriaceae</taxon>
        <taxon>Mycolicibacterium</taxon>
    </lineage>
</organism>
<dbReference type="NCBIfam" id="TIGR00996">
    <property type="entry name" value="Mtu_fam_mce"/>
    <property type="match status" value="1"/>
</dbReference>
<feature type="domain" description="Mammalian cell entry C-terminal" evidence="2">
    <location>
        <begin position="118"/>
        <end position="292"/>
    </location>
</feature>
<dbReference type="InterPro" id="IPR003399">
    <property type="entry name" value="Mce/MlaD"/>
</dbReference>
<dbReference type="STRING" id="912594.AWC12_29435"/>
<dbReference type="EMBL" id="LWCS01000021">
    <property type="protein sequence ID" value="OAN38661.1"/>
    <property type="molecule type" value="Genomic_DNA"/>
</dbReference>
<proteinExistence type="predicted"/>
<sequence>MTRSVSTLIKFAIFGLVMALLTAFLFLVFSDTRTGAANEYTAVFKDASRLKSGDTVRIAGIRVGTVKDVELQADRSVLVTFDADKTTVLTTGTQAAIRYLNLVGDRYLELVDTPDSTQIVPAGGQIPEDRTAPALDLDVLLGGLKPVIQGLNPEDVNGLTTSLIQILQGQGGTLDSLFSKTSSFSNSLADNNQIIEELIVDLRTVLDTLAEDGDEFSGAIDKLEQLVSGLSADRDPIGTAITSLDNGTASLADLLGRGRAPLANTVDELNRLAPLVDNDLDRLDATLQRLPEIYRKLARVGSYGAWFPYYICGISFRASDLEGRTVVFPWIKQEEGRCVDE</sequence>